<dbReference type="Gene3D" id="1.50.10.150">
    <property type="entry name" value="Voltage-dependent anion channel"/>
    <property type="match status" value="1"/>
</dbReference>
<keyword evidence="3 5" id="KW-1133">Transmembrane helix</keyword>
<proteinExistence type="predicted"/>
<dbReference type="AlphaFoldDB" id="A0A542UD82"/>
<keyword evidence="2 5" id="KW-0812">Transmembrane</keyword>
<evidence type="ECO:0000313" key="7">
    <source>
        <dbReference type="Proteomes" id="UP000318103"/>
    </source>
</evidence>
<sequence length="105" mass="11199">MYLWHNGDRSVLRSLTVGLLVLEPVGYVVLPAAEAARPRPGYHVLRWATVFPMGMTAVAPTAVATALDVPWLDWPGRVLLWVAVAVWLAVAAGAVLTARAGGRDG</sequence>
<evidence type="ECO:0000256" key="1">
    <source>
        <dbReference type="ARBA" id="ARBA00004141"/>
    </source>
</evidence>
<evidence type="ECO:0000256" key="5">
    <source>
        <dbReference type="SAM" id="Phobius"/>
    </source>
</evidence>
<keyword evidence="7" id="KW-1185">Reference proteome</keyword>
<feature type="transmembrane region" description="Helical" evidence="5">
    <location>
        <begin position="44"/>
        <end position="66"/>
    </location>
</feature>
<evidence type="ECO:0000256" key="3">
    <source>
        <dbReference type="ARBA" id="ARBA00022989"/>
    </source>
</evidence>
<gene>
    <name evidence="6" type="ORF">FB563_1999</name>
</gene>
<reference evidence="6 7" key="1">
    <citation type="submission" date="2019-06" db="EMBL/GenBank/DDBJ databases">
        <title>Sequencing the genomes of 1000 actinobacteria strains.</title>
        <authorList>
            <person name="Klenk H.-P."/>
        </authorList>
    </citation>
    <scope>NUCLEOTIDE SEQUENCE [LARGE SCALE GENOMIC DNA]</scope>
    <source>
        <strain evidence="6 7">DSM 41929</strain>
    </source>
</reference>
<evidence type="ECO:0000256" key="2">
    <source>
        <dbReference type="ARBA" id="ARBA00022692"/>
    </source>
</evidence>
<feature type="transmembrane region" description="Helical" evidence="5">
    <location>
        <begin position="78"/>
        <end position="98"/>
    </location>
</feature>
<accession>A0A542UD82</accession>
<dbReference type="InterPro" id="IPR004695">
    <property type="entry name" value="SLAC1/Mae1/Ssu1/TehA"/>
</dbReference>
<comment type="subcellular location">
    <subcellularLocation>
        <location evidence="1">Membrane</location>
        <topology evidence="1">Multi-pass membrane protein</topology>
    </subcellularLocation>
</comment>
<comment type="caution">
    <text evidence="6">The sequence shown here is derived from an EMBL/GenBank/DDBJ whole genome shotgun (WGS) entry which is preliminary data.</text>
</comment>
<dbReference type="InterPro" id="IPR038665">
    <property type="entry name" value="Voltage-dep_anion_channel_sf"/>
</dbReference>
<name>A0A542UD82_9ACTN</name>
<organism evidence="6 7">
    <name type="scientific">Streptomyces puniciscabiei</name>
    <dbReference type="NCBI Taxonomy" id="164348"/>
    <lineage>
        <taxon>Bacteria</taxon>
        <taxon>Bacillati</taxon>
        <taxon>Actinomycetota</taxon>
        <taxon>Actinomycetes</taxon>
        <taxon>Kitasatosporales</taxon>
        <taxon>Streptomycetaceae</taxon>
        <taxon>Streptomyces</taxon>
    </lineage>
</organism>
<keyword evidence="4 5" id="KW-0472">Membrane</keyword>
<dbReference type="GO" id="GO:0016020">
    <property type="term" value="C:membrane"/>
    <property type="evidence" value="ECO:0007669"/>
    <property type="project" value="UniProtKB-SubCell"/>
</dbReference>
<dbReference type="Pfam" id="PF03595">
    <property type="entry name" value="SLAC1"/>
    <property type="match status" value="1"/>
</dbReference>
<protein>
    <submittedName>
        <fullName evidence="6">Voltage-gated anion channel</fullName>
    </submittedName>
</protein>
<feature type="transmembrane region" description="Helical" evidence="5">
    <location>
        <begin position="12"/>
        <end position="32"/>
    </location>
</feature>
<dbReference type="EMBL" id="VFNX01000001">
    <property type="protein sequence ID" value="TQK97043.1"/>
    <property type="molecule type" value="Genomic_DNA"/>
</dbReference>
<dbReference type="GO" id="GO:0055085">
    <property type="term" value="P:transmembrane transport"/>
    <property type="evidence" value="ECO:0007669"/>
    <property type="project" value="InterPro"/>
</dbReference>
<evidence type="ECO:0000313" key="6">
    <source>
        <dbReference type="EMBL" id="TQK97043.1"/>
    </source>
</evidence>
<evidence type="ECO:0000256" key="4">
    <source>
        <dbReference type="ARBA" id="ARBA00023136"/>
    </source>
</evidence>
<dbReference type="Proteomes" id="UP000318103">
    <property type="component" value="Unassembled WGS sequence"/>
</dbReference>